<dbReference type="EMBL" id="CAKKNE010000001">
    <property type="protein sequence ID" value="CAH0364079.1"/>
    <property type="molecule type" value="Genomic_DNA"/>
</dbReference>
<dbReference type="OrthoDB" id="5957327at2759"/>
<reference evidence="10" key="1">
    <citation type="submission" date="2021-01" db="EMBL/GenBank/DDBJ databases">
        <authorList>
            <person name="Corre E."/>
            <person name="Pelletier E."/>
            <person name="Niang G."/>
            <person name="Scheremetjew M."/>
            <person name="Finn R."/>
            <person name="Kale V."/>
            <person name="Holt S."/>
            <person name="Cochrane G."/>
            <person name="Meng A."/>
            <person name="Brown T."/>
            <person name="Cohen L."/>
        </authorList>
    </citation>
    <scope>NUCLEOTIDE SEQUENCE</scope>
    <source>
        <strain evidence="10">CCMP1756</strain>
    </source>
</reference>
<keyword evidence="3" id="KW-0227">DNA damage</keyword>
<evidence type="ECO:0000313" key="11">
    <source>
        <dbReference type="EMBL" id="CAH0364079.1"/>
    </source>
</evidence>
<evidence type="ECO:0000256" key="1">
    <source>
        <dbReference type="ARBA" id="ARBA00004123"/>
    </source>
</evidence>
<keyword evidence="6" id="KW-0539">Nucleus</keyword>
<name>A0A7S4A3Q5_9STRA</name>
<comment type="subcellular location">
    <subcellularLocation>
        <location evidence="1">Nucleus</location>
    </subcellularLocation>
</comment>
<sequence length="341" mass="35965">MDAHASTPLEHVALRPKDHALLGRGGFRRVGDLVGVDVNTAASSMRIGPDKAQALLEEVEEKAKPPPWHSARELEAQEHQRVPVVSFCRGIDELLEGGAKPGKVLEVCGGPGAGKTQLLLQLCVDATIPHQFCGAGGSSVFIDADGSFAPSRCAQLAKEVAKHVHRLARKKPEHQAAAASYSEDACLDAIHVYRALDHGGVVRALAQASTIPDLKLLVVDSVAAHLRTFEGDPGERIRIIAKLALDLSRVARRGVAVVVSNQLASNLTSDKPGPALGEAWSHACDERLMLQRDASGKRSATLAKSSVRAVGSAPFVVDERGVRDAARKRRGTGSSGTAASA</sequence>
<keyword evidence="5" id="KW-0234">DNA repair</keyword>
<evidence type="ECO:0000313" key="10">
    <source>
        <dbReference type="EMBL" id="CAE0702576.1"/>
    </source>
</evidence>
<dbReference type="Gene3D" id="3.40.50.300">
    <property type="entry name" value="P-loop containing nucleotide triphosphate hydrolases"/>
    <property type="match status" value="1"/>
</dbReference>
<dbReference type="GO" id="GO:0000707">
    <property type="term" value="P:meiotic DNA recombinase assembly"/>
    <property type="evidence" value="ECO:0007669"/>
    <property type="project" value="TreeGrafter"/>
</dbReference>
<evidence type="ECO:0000256" key="5">
    <source>
        <dbReference type="ARBA" id="ARBA00023204"/>
    </source>
</evidence>
<feature type="region of interest" description="Disordered" evidence="8">
    <location>
        <begin position="321"/>
        <end position="341"/>
    </location>
</feature>
<dbReference type="PANTHER" id="PTHR46239">
    <property type="entry name" value="DNA REPAIR PROTEIN RAD51 HOMOLOG 3 RAD51C"/>
    <property type="match status" value="1"/>
</dbReference>
<dbReference type="InterPro" id="IPR013632">
    <property type="entry name" value="Rad51_C"/>
</dbReference>
<keyword evidence="2" id="KW-0547">Nucleotide-binding</keyword>
<evidence type="ECO:0000256" key="2">
    <source>
        <dbReference type="ARBA" id="ARBA00022741"/>
    </source>
</evidence>
<evidence type="ECO:0000256" key="3">
    <source>
        <dbReference type="ARBA" id="ARBA00022763"/>
    </source>
</evidence>
<dbReference type="Proteomes" id="UP000789595">
    <property type="component" value="Unassembled WGS sequence"/>
</dbReference>
<dbReference type="GO" id="GO:0140664">
    <property type="term" value="F:ATP-dependent DNA damage sensor activity"/>
    <property type="evidence" value="ECO:0007669"/>
    <property type="project" value="InterPro"/>
</dbReference>
<reference evidence="11" key="2">
    <citation type="submission" date="2021-11" db="EMBL/GenBank/DDBJ databases">
        <authorList>
            <consortium name="Genoscope - CEA"/>
            <person name="William W."/>
        </authorList>
    </citation>
    <scope>NUCLEOTIDE SEQUENCE</scope>
</reference>
<keyword evidence="4" id="KW-0067">ATP-binding</keyword>
<organism evidence="10">
    <name type="scientific">Pelagomonas calceolata</name>
    <dbReference type="NCBI Taxonomy" id="35677"/>
    <lineage>
        <taxon>Eukaryota</taxon>
        <taxon>Sar</taxon>
        <taxon>Stramenopiles</taxon>
        <taxon>Ochrophyta</taxon>
        <taxon>Pelagophyceae</taxon>
        <taxon>Pelagomonadales</taxon>
        <taxon>Pelagomonadaceae</taxon>
        <taxon>Pelagomonas</taxon>
    </lineage>
</organism>
<dbReference type="InterPro" id="IPR016467">
    <property type="entry name" value="DNA_recomb/repair_RecA-like"/>
</dbReference>
<evidence type="ECO:0000256" key="6">
    <source>
        <dbReference type="ARBA" id="ARBA00023242"/>
    </source>
</evidence>
<dbReference type="InterPro" id="IPR020588">
    <property type="entry name" value="RecA_ATP-bd"/>
</dbReference>
<proteinExistence type="predicted"/>
<dbReference type="GO" id="GO:0033065">
    <property type="term" value="C:Rad51C-XRCC3 complex"/>
    <property type="evidence" value="ECO:0007669"/>
    <property type="project" value="TreeGrafter"/>
</dbReference>
<gene>
    <name evidence="10" type="ORF">PCAL00307_LOCUS18021</name>
    <name evidence="11" type="ORF">PECAL_1P04310</name>
</gene>
<evidence type="ECO:0000256" key="8">
    <source>
        <dbReference type="SAM" id="MobiDB-lite"/>
    </source>
</evidence>
<dbReference type="SUPFAM" id="SSF52540">
    <property type="entry name" value="P-loop containing nucleoside triphosphate hydrolases"/>
    <property type="match status" value="1"/>
</dbReference>
<dbReference type="GO" id="GO:0008821">
    <property type="term" value="F:crossover junction DNA endonuclease activity"/>
    <property type="evidence" value="ECO:0007669"/>
    <property type="project" value="TreeGrafter"/>
</dbReference>
<dbReference type="PANTHER" id="PTHR46239:SF1">
    <property type="entry name" value="DNA REPAIR PROTEIN RAD51 HOMOLOG 3"/>
    <property type="match status" value="1"/>
</dbReference>
<dbReference type="EMBL" id="HBIW01020912">
    <property type="protein sequence ID" value="CAE0702576.1"/>
    <property type="molecule type" value="Transcribed_RNA"/>
</dbReference>
<dbReference type="GO" id="GO:0007131">
    <property type="term" value="P:reciprocal meiotic recombination"/>
    <property type="evidence" value="ECO:0007669"/>
    <property type="project" value="TreeGrafter"/>
</dbReference>
<dbReference type="SMART" id="SM00382">
    <property type="entry name" value="AAA"/>
    <property type="match status" value="1"/>
</dbReference>
<dbReference type="GO" id="GO:0005524">
    <property type="term" value="F:ATP binding"/>
    <property type="evidence" value="ECO:0007669"/>
    <property type="project" value="UniProtKB-KW"/>
</dbReference>
<dbReference type="GO" id="GO:0033063">
    <property type="term" value="C:Rad51B-Rad51C-Rad51D-XRCC2 complex"/>
    <property type="evidence" value="ECO:0007669"/>
    <property type="project" value="TreeGrafter"/>
</dbReference>
<evidence type="ECO:0000259" key="9">
    <source>
        <dbReference type="PROSITE" id="PS50162"/>
    </source>
</evidence>
<dbReference type="PROSITE" id="PS50162">
    <property type="entry name" value="RECA_2"/>
    <property type="match status" value="1"/>
</dbReference>
<dbReference type="AlphaFoldDB" id="A0A7S4A3Q5"/>
<protein>
    <recommendedName>
        <fullName evidence="7">DNA repair protein RAD51 homolog 3</fullName>
    </recommendedName>
</protein>
<dbReference type="InterPro" id="IPR027417">
    <property type="entry name" value="P-loop_NTPase"/>
</dbReference>
<dbReference type="InterPro" id="IPR052093">
    <property type="entry name" value="HR_Repair_Mediator"/>
</dbReference>
<feature type="domain" description="RecA family profile 1" evidence="9">
    <location>
        <begin position="80"/>
        <end position="263"/>
    </location>
</feature>
<dbReference type="GO" id="GO:0000400">
    <property type="term" value="F:four-way junction DNA binding"/>
    <property type="evidence" value="ECO:0007669"/>
    <property type="project" value="TreeGrafter"/>
</dbReference>
<dbReference type="PIRSF" id="PIRSF005856">
    <property type="entry name" value="Rad51"/>
    <property type="match status" value="1"/>
</dbReference>
<accession>A0A7S4A3Q5</accession>
<keyword evidence="12" id="KW-1185">Reference proteome</keyword>
<dbReference type="InterPro" id="IPR003593">
    <property type="entry name" value="AAA+_ATPase"/>
</dbReference>
<dbReference type="GO" id="GO:0005657">
    <property type="term" value="C:replication fork"/>
    <property type="evidence" value="ECO:0007669"/>
    <property type="project" value="TreeGrafter"/>
</dbReference>
<evidence type="ECO:0000256" key="7">
    <source>
        <dbReference type="ARBA" id="ARBA00040674"/>
    </source>
</evidence>
<evidence type="ECO:0000256" key="4">
    <source>
        <dbReference type="ARBA" id="ARBA00022840"/>
    </source>
</evidence>
<dbReference type="Pfam" id="PF08423">
    <property type="entry name" value="Rad51"/>
    <property type="match status" value="1"/>
</dbReference>
<evidence type="ECO:0000313" key="12">
    <source>
        <dbReference type="Proteomes" id="UP000789595"/>
    </source>
</evidence>